<organism evidence="2 3">
    <name type="scientific">Stenotrophomonas maltophilia</name>
    <name type="common">Pseudomonas maltophilia</name>
    <name type="synonym">Xanthomonas maltophilia</name>
    <dbReference type="NCBI Taxonomy" id="40324"/>
    <lineage>
        <taxon>Bacteria</taxon>
        <taxon>Pseudomonadati</taxon>
        <taxon>Pseudomonadota</taxon>
        <taxon>Gammaproteobacteria</taxon>
        <taxon>Lysobacterales</taxon>
        <taxon>Lysobacteraceae</taxon>
        <taxon>Stenotrophomonas</taxon>
        <taxon>Stenotrophomonas maltophilia group</taxon>
    </lineage>
</organism>
<dbReference type="GO" id="GO:0016757">
    <property type="term" value="F:glycosyltransferase activity"/>
    <property type="evidence" value="ECO:0007669"/>
    <property type="project" value="InterPro"/>
</dbReference>
<dbReference type="InterPro" id="IPR001296">
    <property type="entry name" value="Glyco_trans_1"/>
</dbReference>
<dbReference type="AlphaFoldDB" id="A0AAP7GQJ7"/>
<accession>A0AAP7GQJ7</accession>
<feature type="domain" description="Glycosyl transferase family 1" evidence="1">
    <location>
        <begin position="219"/>
        <end position="380"/>
    </location>
</feature>
<comment type="caution">
    <text evidence="2">The sequence shown here is derived from an EMBL/GenBank/DDBJ whole genome shotgun (WGS) entry which is preliminary data.</text>
</comment>
<sequence>MRVLIDLQGAQTESRFRGIGRYSTSLAQAMARNAGDHEIWVAVNGTFPDGIGDIRQALDGLVPQERIRQFDTFSRVGWPNAADAWRRGASELMWEAFLDGLQPDFIHVSSLFEGSQGGAVGSIGKLPGVRAATALTLYDLIPLLNPDVYLASDWVRSWYMDKVESLKRADLLLSISQHARQEALQALDIDPARVVNISSAISPHFVPMAIGEREQTLFRERFGLRGRYVMYSGAMEPRKNAEGLLRAFSLMDPAVRASTQLVIAGKVSEHDRRNFDVLAAQLGVSNQVVFTGYITDEELIALYSATAAFVFPSLHEGFGLPALEAMSCGAPTIGSGTTSIPEVIGREDALFDPTEPASIARSMQNVLTDTAFADSLRAHAPRQAAKFSWDNSAKAALQAMEAVASRRAPRDRRWVAASPALDAGYRTLVQAVGGLDVGCEPEPFELQQAAALISSGMAANEALARGGELPASLSWRVEGPFDSSYSLALVNRCLAEALADRGHRVGLHSTEGPGDFDPSPQFLARNPRVAALHAAVAAIPADQADVTSRLLYPPRVADARARMNLLHAYPWEESGFPQEWVEEFNDSLQGISCVSHHVEKIMVDNGVSVPLGVCWNGVDHWEQIVADATYPVPGRGFRFLHVSSCFPRKGVDAMLLAYGKAFSAADDVSLVIKTFANPHNEVHRWLADARRDNPDYPDVHIIEEDVSDAQLKHLYASCNALLAPSRAEGFGLPLAEAMLGGLPVITTNWGGQLDFCSEETAWMVDYRFVPAQTHFNLRNSVWAEPDVDALAAAMREVHGADPARVRDKVEAARRLLKSRFTWSDAARRLEQDVRAFAAQPTLPDARVGWITTWNTRCGVASYASYLVESGGTPVAILAAEADDRTFRDGPEVVRCWRQGEGDMLERLEQQIERLKLDTLIIQFQYGFFDFPAFSAFLERQQAAGRGLIVMMHATVDAAENPRKRLRDLGPALAGCDRVLVHSIHDLNRLKDIGVERNTAMFPHGILEPAEPAAANTGARLRVVSYGFFLPHKGLLELIDAVALMVAQGVDVELAMINAEYPVDVSRQQIDQAVARVVQHGLQSRVRMVTRFLRDQESMQELVQADVVVFPYQGTGESSSAAVRYGLASGRPVAVTPLAIFDNVGDVVHRLPGTAPPDLAAGLRQLLRASRDGDPVLADVQQRAAQWRAEHRYPALARRLDSMARQILRTRRQALAANSLNHQDEKQ</sequence>
<dbReference type="CDD" id="cd03801">
    <property type="entry name" value="GT4_PimA-like"/>
    <property type="match status" value="1"/>
</dbReference>
<evidence type="ECO:0000313" key="2">
    <source>
        <dbReference type="EMBL" id="OBU60656.1"/>
    </source>
</evidence>
<reference evidence="2 3" key="1">
    <citation type="submission" date="2016-05" db="EMBL/GenBank/DDBJ databases">
        <title>Draft Genome Sequences of Stenotrophomonas maltophilia Strains Sm32COP, Sm41DVV, Sm46PAILV, SmF3, SmF22, SmSOFb1 and SmCVFa1, Isolated from Different Manures, in France.</title>
        <authorList>
            <person name="Nazaret S."/>
            <person name="Bodilis J."/>
        </authorList>
    </citation>
    <scope>NUCLEOTIDE SEQUENCE [LARGE SCALE GENOMIC DNA]</scope>
    <source>
        <strain evidence="2 3">Sm41DVV</strain>
    </source>
</reference>
<dbReference type="Pfam" id="PF20706">
    <property type="entry name" value="GT4-conflict"/>
    <property type="match status" value="1"/>
</dbReference>
<dbReference type="PANTHER" id="PTHR46656">
    <property type="entry name" value="PUTATIVE-RELATED"/>
    <property type="match status" value="1"/>
</dbReference>
<evidence type="ECO:0000259" key="1">
    <source>
        <dbReference type="Pfam" id="PF00534"/>
    </source>
</evidence>
<dbReference type="Gene3D" id="3.40.50.2000">
    <property type="entry name" value="Glycogen Phosphorylase B"/>
    <property type="match status" value="4"/>
</dbReference>
<dbReference type="Proteomes" id="UP000092125">
    <property type="component" value="Unassembled WGS sequence"/>
</dbReference>
<dbReference type="EMBL" id="LYVI01000008">
    <property type="protein sequence ID" value="OBU60656.1"/>
    <property type="molecule type" value="Genomic_DNA"/>
</dbReference>
<name>A0AAP7GQJ7_STEMA</name>
<dbReference type="SUPFAM" id="SSF53756">
    <property type="entry name" value="UDP-Glycosyltransferase/glycogen phosphorylase"/>
    <property type="match status" value="3"/>
</dbReference>
<gene>
    <name evidence="2" type="ORF">A9K56_13205</name>
</gene>
<dbReference type="Pfam" id="PF13692">
    <property type="entry name" value="Glyco_trans_1_4"/>
    <property type="match status" value="1"/>
</dbReference>
<dbReference type="PANTHER" id="PTHR46656:SF3">
    <property type="entry name" value="PUTATIVE-RELATED"/>
    <property type="match status" value="1"/>
</dbReference>
<protein>
    <recommendedName>
        <fullName evidence="1">Glycosyl transferase family 1 domain-containing protein</fullName>
    </recommendedName>
</protein>
<dbReference type="CDD" id="cd03809">
    <property type="entry name" value="GT4_MtfB-like"/>
    <property type="match status" value="1"/>
</dbReference>
<dbReference type="Pfam" id="PF00534">
    <property type="entry name" value="Glycos_transf_1"/>
    <property type="match status" value="1"/>
</dbReference>
<evidence type="ECO:0000313" key="3">
    <source>
        <dbReference type="Proteomes" id="UP000092125"/>
    </source>
</evidence>
<proteinExistence type="predicted"/>
<dbReference type="RefSeq" id="WP_065182506.1">
    <property type="nucleotide sequence ID" value="NZ_LYVI01000008.1"/>
</dbReference>